<comment type="caution">
    <text evidence="8">The sequence shown here is derived from an EMBL/GenBank/DDBJ whole genome shotgun (WGS) entry which is preliminary data.</text>
</comment>
<accession>A0ABQ5V168</accession>
<dbReference type="PROSITE" id="PS01306">
    <property type="entry name" value="UPF0054"/>
    <property type="match status" value="1"/>
</dbReference>
<dbReference type="Pfam" id="PF02130">
    <property type="entry name" value="YbeY"/>
    <property type="match status" value="1"/>
</dbReference>
<keyword evidence="4 7" id="KW-0255">Endonuclease</keyword>
<reference evidence="8" key="1">
    <citation type="journal article" date="2014" name="Int. J. Syst. Evol. Microbiol.">
        <title>Complete genome of a new Firmicutes species belonging to the dominant human colonic microbiota ('Ruminococcus bicirculans') reveals two chromosomes and a selective capacity to utilize plant glucans.</title>
        <authorList>
            <consortium name="NISC Comparative Sequencing Program"/>
            <person name="Wegmann U."/>
            <person name="Louis P."/>
            <person name="Goesmann A."/>
            <person name="Henrissat B."/>
            <person name="Duncan S.H."/>
            <person name="Flint H.J."/>
        </authorList>
    </citation>
    <scope>NUCLEOTIDE SEQUENCE</scope>
    <source>
        <strain evidence="8">NBRC 108216</strain>
    </source>
</reference>
<keyword evidence="3 7" id="KW-0479">Metal-binding</keyword>
<feature type="binding site" evidence="7">
    <location>
        <position position="116"/>
    </location>
    <ligand>
        <name>Zn(2+)</name>
        <dbReference type="ChEBI" id="CHEBI:29105"/>
        <note>catalytic</note>
    </ligand>
</feature>
<evidence type="ECO:0000313" key="8">
    <source>
        <dbReference type="EMBL" id="GLQ20770.1"/>
    </source>
</evidence>
<evidence type="ECO:0000256" key="2">
    <source>
        <dbReference type="ARBA" id="ARBA00022722"/>
    </source>
</evidence>
<keyword evidence="7" id="KW-0963">Cytoplasm</keyword>
<reference evidence="8" key="2">
    <citation type="submission" date="2023-01" db="EMBL/GenBank/DDBJ databases">
        <title>Draft genome sequence of Algimonas porphyrae strain NBRC 108216.</title>
        <authorList>
            <person name="Sun Q."/>
            <person name="Mori K."/>
        </authorList>
    </citation>
    <scope>NUCLEOTIDE SEQUENCE</scope>
    <source>
        <strain evidence="8">NBRC 108216</strain>
    </source>
</reference>
<keyword evidence="5 7" id="KW-0378">Hydrolase</keyword>
<dbReference type="EMBL" id="BSNJ01000003">
    <property type="protein sequence ID" value="GLQ20770.1"/>
    <property type="molecule type" value="Genomic_DNA"/>
</dbReference>
<name>A0ABQ5V168_9PROT</name>
<sequence>MPKSTHRPGLTIEIARLDAAWPDIDDLIRPAVQAALSTVDAPLLGELSIVLSDDDKVRTLNRDFRGRDKPTNVLSFPMPPETAMMGDVVLARETIAREAREQGKSFPNHFVHLLIHGVLHLQGFDHEADQDAADMEAREVRALACLSIDNPYSSDSG</sequence>
<dbReference type="InterPro" id="IPR002036">
    <property type="entry name" value="YbeY"/>
</dbReference>
<comment type="similarity">
    <text evidence="1 7">Belongs to the endoribonuclease YbeY family.</text>
</comment>
<evidence type="ECO:0000256" key="6">
    <source>
        <dbReference type="ARBA" id="ARBA00022833"/>
    </source>
</evidence>
<dbReference type="RefSeq" id="WP_284371622.1">
    <property type="nucleotide sequence ID" value="NZ_BSNJ01000003.1"/>
</dbReference>
<keyword evidence="7" id="KW-0698">rRNA processing</keyword>
<keyword evidence="6 7" id="KW-0862">Zinc</keyword>
<keyword evidence="7" id="KW-0690">Ribosome biogenesis</keyword>
<dbReference type="InterPro" id="IPR023091">
    <property type="entry name" value="MetalPrtase_cat_dom_sf_prd"/>
</dbReference>
<comment type="subcellular location">
    <subcellularLocation>
        <location evidence="7">Cytoplasm</location>
    </subcellularLocation>
</comment>
<evidence type="ECO:0000256" key="1">
    <source>
        <dbReference type="ARBA" id="ARBA00010875"/>
    </source>
</evidence>
<dbReference type="HAMAP" id="MF_00009">
    <property type="entry name" value="Endoribonucl_YbeY"/>
    <property type="match status" value="1"/>
</dbReference>
<evidence type="ECO:0000256" key="3">
    <source>
        <dbReference type="ARBA" id="ARBA00022723"/>
    </source>
</evidence>
<evidence type="ECO:0000313" key="9">
    <source>
        <dbReference type="Proteomes" id="UP001161390"/>
    </source>
</evidence>
<comment type="function">
    <text evidence="7">Single strand-specific metallo-endoribonuclease involved in late-stage 70S ribosome quality control and in maturation of the 3' terminus of the 16S rRNA.</text>
</comment>
<evidence type="ECO:0000256" key="5">
    <source>
        <dbReference type="ARBA" id="ARBA00022801"/>
    </source>
</evidence>
<keyword evidence="2 7" id="KW-0540">Nuclease</keyword>
<feature type="binding site" evidence="7">
    <location>
        <position position="120"/>
    </location>
    <ligand>
        <name>Zn(2+)</name>
        <dbReference type="ChEBI" id="CHEBI:29105"/>
        <note>catalytic</note>
    </ligand>
</feature>
<protein>
    <recommendedName>
        <fullName evidence="7">Endoribonuclease YbeY</fullName>
        <ecNumber evidence="7">3.1.-.-</ecNumber>
    </recommendedName>
</protein>
<dbReference type="EC" id="3.1.-.-" evidence="7"/>
<dbReference type="Proteomes" id="UP001161390">
    <property type="component" value="Unassembled WGS sequence"/>
</dbReference>
<organism evidence="8 9">
    <name type="scientific">Algimonas porphyrae</name>
    <dbReference type="NCBI Taxonomy" id="1128113"/>
    <lineage>
        <taxon>Bacteria</taxon>
        <taxon>Pseudomonadati</taxon>
        <taxon>Pseudomonadota</taxon>
        <taxon>Alphaproteobacteria</taxon>
        <taxon>Maricaulales</taxon>
        <taxon>Robiginitomaculaceae</taxon>
        <taxon>Algimonas</taxon>
    </lineage>
</organism>
<dbReference type="InterPro" id="IPR020549">
    <property type="entry name" value="YbeY_CS"/>
</dbReference>
<comment type="cofactor">
    <cofactor evidence="7">
        <name>Zn(2+)</name>
        <dbReference type="ChEBI" id="CHEBI:29105"/>
    </cofactor>
    <text evidence="7">Binds 1 zinc ion.</text>
</comment>
<evidence type="ECO:0000256" key="7">
    <source>
        <dbReference type="HAMAP-Rule" id="MF_00009"/>
    </source>
</evidence>
<dbReference type="Gene3D" id="3.40.390.30">
    <property type="entry name" value="Metalloproteases ('zincins'), catalytic domain"/>
    <property type="match status" value="1"/>
</dbReference>
<dbReference type="PANTHER" id="PTHR46986:SF1">
    <property type="entry name" value="ENDORIBONUCLEASE YBEY, CHLOROPLASTIC"/>
    <property type="match status" value="1"/>
</dbReference>
<evidence type="ECO:0000256" key="4">
    <source>
        <dbReference type="ARBA" id="ARBA00022759"/>
    </source>
</evidence>
<feature type="binding site" evidence="7">
    <location>
        <position position="126"/>
    </location>
    <ligand>
        <name>Zn(2+)</name>
        <dbReference type="ChEBI" id="CHEBI:29105"/>
        <note>catalytic</note>
    </ligand>
</feature>
<dbReference type="SUPFAM" id="SSF55486">
    <property type="entry name" value="Metalloproteases ('zincins'), catalytic domain"/>
    <property type="match status" value="1"/>
</dbReference>
<dbReference type="PANTHER" id="PTHR46986">
    <property type="entry name" value="ENDORIBONUCLEASE YBEY, CHLOROPLASTIC"/>
    <property type="match status" value="1"/>
</dbReference>
<proteinExistence type="inferred from homology"/>
<gene>
    <name evidence="7 8" type="primary">ybeY</name>
    <name evidence="8" type="ORF">GCM10007854_17250</name>
</gene>
<dbReference type="NCBIfam" id="TIGR00043">
    <property type="entry name" value="rRNA maturation RNase YbeY"/>
    <property type="match status" value="1"/>
</dbReference>
<keyword evidence="9" id="KW-1185">Reference proteome</keyword>